<dbReference type="EMBL" id="KQ460397">
    <property type="protein sequence ID" value="KPJ15282.1"/>
    <property type="molecule type" value="Genomic_DNA"/>
</dbReference>
<proteinExistence type="predicted"/>
<dbReference type="PANTHER" id="PTHR16091">
    <property type="entry name" value="TTC17 PROTEIN"/>
    <property type="match status" value="1"/>
</dbReference>
<dbReference type="Gene3D" id="1.25.40.10">
    <property type="entry name" value="Tetratricopeptide repeat domain"/>
    <property type="match status" value="1"/>
</dbReference>
<dbReference type="GO" id="GO:0030041">
    <property type="term" value="P:actin filament polymerization"/>
    <property type="evidence" value="ECO:0007669"/>
    <property type="project" value="TreeGrafter"/>
</dbReference>
<sequence length="1164" mass="132998">MSKHRIVFVFKILQQLQVDSPFELARPYDLLAFLDQETYWNEIFDIYNDLSKRQILIDKLWNDVDKNTDIGLLVLSDRNCLRAGQLKQLDWYVSYSDDGSSRNIPDYVYQVTRPLFTLDLHVPDCKKISSLIFSMSTFEHLESMIHRNNLTMVGEEHLPEKVAPIMTLDQFGNWVARILKKNNTSWLHYHMASMYWRVRGKAPKAIECSRRAIHYAPREYKDLALLGLGTILHVSKMTEDAVIVLNAAVDHNPNSYLNHFHLANAYAVLCDFNNTSRHLNDCLKLNPTFAIAIKHRHGANCLGNVWQRLIVVKKALNQLRDELVTYRQKEVQMLKLQTSILKSMKVNEGHDYMSVVKNCEKMTELTGLDIKTLKVRSDRNSLIKYFLDGPIYNDLWTDKTSLHVIEVAFSLQRLARHIDKHSSIASELMVQSDLLRSAEHRALKEHLMPSSIPEITSKVNSDAKVDAKEDTKVDKKPINVEEELNVFEVGVHLFPRTMKINRNEEDFDKDPEWPSKSFCKEHAPNFPQNIEAIYPVFLPFENKGLMLGTLLTDKLGVPASEEHDLPWHPPTCPHDKASAAFTQKKKSQLVGEVNRTDHVKQKLLEYAGNGNSDLVRHMHEAEIGHRIYVAMQKRLAPKWILYTLSSLYWRARDNNVNALHCLLTASKGVPVRYKDIVLVSLASVCLEMGYFDEALTAAEEAFRLSLYEPATNFLLAELNMLKKHRHTHMFHLKQVVRVDKQFLGGIAKYVLYSWGCVLKEANDLSDFDYGKSDVCTQLEPGVNMVCDKEGTNCHVTNVKCPSHMEKADKSVLVRLLELKDESIRQAHVDNVDEDLFEPFIKNMPKDRADFLVHQLNLDTMMITISNSLKDCGPKGCHNVQAEEMSLREEDCTYHHLQLGYWLHVVSFKHPFSDPNLRLLDIISLSPSNKKVPECRISGDPARDYFLERVMRVDDEHWEPVLTLMHQFAELFNYFDYVTLGAKIAKYLENKPRSWAGALSAGWWCGASGRGECAVRCLASALSLVPHAHAHHKPRSWAGALSAGWWCGASGRGECAVRCLASALSLVPHAHAHHVWRAIVALLHTQSKQRDAKDIAYLSFYLSPKSKVEAFLVAVSHTCVAEFEQAVWMYRYALSHDERYLPAKACLHATICLMLFGDNAKEQAG</sequence>
<protein>
    <submittedName>
        <fullName evidence="1">Tetratricopeptide repeat protein 17</fullName>
    </submittedName>
</protein>
<evidence type="ECO:0000313" key="2">
    <source>
        <dbReference type="Proteomes" id="UP000053240"/>
    </source>
</evidence>
<gene>
    <name evidence="1" type="ORF">RR48_09309</name>
</gene>
<dbReference type="Proteomes" id="UP000053240">
    <property type="component" value="Unassembled WGS sequence"/>
</dbReference>
<dbReference type="SUPFAM" id="SSF48452">
    <property type="entry name" value="TPR-like"/>
    <property type="match status" value="1"/>
</dbReference>
<organism evidence="1 2">
    <name type="scientific">Papilio machaon</name>
    <name type="common">Old World swallowtail butterfly</name>
    <dbReference type="NCBI Taxonomy" id="76193"/>
    <lineage>
        <taxon>Eukaryota</taxon>
        <taxon>Metazoa</taxon>
        <taxon>Ecdysozoa</taxon>
        <taxon>Arthropoda</taxon>
        <taxon>Hexapoda</taxon>
        <taxon>Insecta</taxon>
        <taxon>Pterygota</taxon>
        <taxon>Neoptera</taxon>
        <taxon>Endopterygota</taxon>
        <taxon>Lepidoptera</taxon>
        <taxon>Glossata</taxon>
        <taxon>Ditrysia</taxon>
        <taxon>Papilionoidea</taxon>
        <taxon>Papilionidae</taxon>
        <taxon>Papilioninae</taxon>
        <taxon>Papilio</taxon>
    </lineage>
</organism>
<dbReference type="InterPro" id="IPR011990">
    <property type="entry name" value="TPR-like_helical_dom_sf"/>
</dbReference>
<reference evidence="1 2" key="1">
    <citation type="journal article" date="2015" name="Nat. Commun.">
        <title>Outbred genome sequencing and CRISPR/Cas9 gene editing in butterflies.</title>
        <authorList>
            <person name="Li X."/>
            <person name="Fan D."/>
            <person name="Zhang W."/>
            <person name="Liu G."/>
            <person name="Zhang L."/>
            <person name="Zhao L."/>
            <person name="Fang X."/>
            <person name="Chen L."/>
            <person name="Dong Y."/>
            <person name="Chen Y."/>
            <person name="Ding Y."/>
            <person name="Zhao R."/>
            <person name="Feng M."/>
            <person name="Zhu Y."/>
            <person name="Feng Y."/>
            <person name="Jiang X."/>
            <person name="Zhu D."/>
            <person name="Xiang H."/>
            <person name="Feng X."/>
            <person name="Li S."/>
            <person name="Wang J."/>
            <person name="Zhang G."/>
            <person name="Kronforst M.R."/>
            <person name="Wang W."/>
        </authorList>
    </citation>
    <scope>NUCLEOTIDE SEQUENCE [LARGE SCALE GENOMIC DNA]</scope>
    <source>
        <strain evidence="1">Ya'a_city_454_Pm</strain>
        <tissue evidence="1">Whole body</tissue>
    </source>
</reference>
<dbReference type="InParanoid" id="A0A194RCF5"/>
<dbReference type="InterPro" id="IPR052630">
    <property type="entry name" value="TTC17"/>
</dbReference>
<name>A0A194RCF5_PAPMA</name>
<keyword evidence="2" id="KW-1185">Reference proteome</keyword>
<dbReference type="GO" id="GO:0005737">
    <property type="term" value="C:cytoplasm"/>
    <property type="evidence" value="ECO:0007669"/>
    <property type="project" value="TreeGrafter"/>
</dbReference>
<accession>A0A194RCF5</accession>
<dbReference type="PANTHER" id="PTHR16091:SF1">
    <property type="entry name" value="TETRATRICOPEPTIDE REPEAT PROTEIN 17"/>
    <property type="match status" value="1"/>
</dbReference>
<dbReference type="GO" id="GO:0015629">
    <property type="term" value="C:actin cytoskeleton"/>
    <property type="evidence" value="ECO:0007669"/>
    <property type="project" value="TreeGrafter"/>
</dbReference>
<evidence type="ECO:0000313" key="1">
    <source>
        <dbReference type="EMBL" id="KPJ15282.1"/>
    </source>
</evidence>
<dbReference type="AlphaFoldDB" id="A0A194RCF5"/>